<reference evidence="6 7" key="1">
    <citation type="submission" date="2022-04" db="EMBL/GenBank/DDBJ databases">
        <authorList>
            <person name="Grouzdev D.S."/>
            <person name="Pantiukh K.S."/>
            <person name="Krutkina M.S."/>
        </authorList>
    </citation>
    <scope>NUCLEOTIDE SEQUENCE [LARGE SCALE GENOMIC DNA]</scope>
    <source>
        <strain evidence="6 7">6x-1</strain>
    </source>
</reference>
<dbReference type="InterPro" id="IPR036390">
    <property type="entry name" value="WH_DNA-bd_sf"/>
</dbReference>
<dbReference type="Proteomes" id="UP001203284">
    <property type="component" value="Unassembled WGS sequence"/>
</dbReference>
<dbReference type="CDD" id="cd05466">
    <property type="entry name" value="PBP2_LTTR_substrate"/>
    <property type="match status" value="1"/>
</dbReference>
<proteinExistence type="inferred from homology"/>
<dbReference type="Pfam" id="PF03466">
    <property type="entry name" value="LysR_substrate"/>
    <property type="match status" value="1"/>
</dbReference>
<organism evidence="6 7">
    <name type="scientific">Ancylobacter crimeensis</name>
    <dbReference type="NCBI Taxonomy" id="2579147"/>
    <lineage>
        <taxon>Bacteria</taxon>
        <taxon>Pseudomonadati</taxon>
        <taxon>Pseudomonadota</taxon>
        <taxon>Alphaproteobacteria</taxon>
        <taxon>Hyphomicrobiales</taxon>
        <taxon>Xanthobacteraceae</taxon>
        <taxon>Ancylobacter</taxon>
    </lineage>
</organism>
<dbReference type="SUPFAM" id="SSF46785">
    <property type="entry name" value="Winged helix' DNA-binding domain"/>
    <property type="match status" value="1"/>
</dbReference>
<evidence type="ECO:0000256" key="1">
    <source>
        <dbReference type="ARBA" id="ARBA00009437"/>
    </source>
</evidence>
<dbReference type="InterPro" id="IPR000847">
    <property type="entry name" value="LysR_HTH_N"/>
</dbReference>
<dbReference type="InterPro" id="IPR005119">
    <property type="entry name" value="LysR_subst-bd"/>
</dbReference>
<feature type="domain" description="HTH lysR-type" evidence="5">
    <location>
        <begin position="1"/>
        <end position="58"/>
    </location>
</feature>
<protein>
    <submittedName>
        <fullName evidence="6">LysR family transcriptional regulator</fullName>
    </submittedName>
</protein>
<comment type="similarity">
    <text evidence="1">Belongs to the LysR transcriptional regulatory family.</text>
</comment>
<name>A0ABT0DE36_9HYPH</name>
<evidence type="ECO:0000313" key="6">
    <source>
        <dbReference type="EMBL" id="MCK0198238.1"/>
    </source>
</evidence>
<dbReference type="PRINTS" id="PR00039">
    <property type="entry name" value="HTHLYSR"/>
</dbReference>
<evidence type="ECO:0000256" key="2">
    <source>
        <dbReference type="ARBA" id="ARBA00023015"/>
    </source>
</evidence>
<evidence type="ECO:0000313" key="7">
    <source>
        <dbReference type="Proteomes" id="UP001203284"/>
    </source>
</evidence>
<evidence type="ECO:0000256" key="3">
    <source>
        <dbReference type="ARBA" id="ARBA00023125"/>
    </source>
</evidence>
<keyword evidence="7" id="KW-1185">Reference proteome</keyword>
<dbReference type="InterPro" id="IPR036388">
    <property type="entry name" value="WH-like_DNA-bd_sf"/>
</dbReference>
<gene>
    <name evidence="6" type="ORF">MWN34_15090</name>
</gene>
<keyword evidence="2" id="KW-0805">Transcription regulation</keyword>
<keyword evidence="4" id="KW-0804">Transcription</keyword>
<dbReference type="RefSeq" id="WP_247030139.1">
    <property type="nucleotide sequence ID" value="NZ_JALKCH010000010.1"/>
</dbReference>
<evidence type="ECO:0000256" key="4">
    <source>
        <dbReference type="ARBA" id="ARBA00023163"/>
    </source>
</evidence>
<dbReference type="EMBL" id="JALKCH010000010">
    <property type="protein sequence ID" value="MCK0198238.1"/>
    <property type="molecule type" value="Genomic_DNA"/>
</dbReference>
<dbReference type="Pfam" id="PF00126">
    <property type="entry name" value="HTH_1"/>
    <property type="match status" value="1"/>
</dbReference>
<sequence>MDIRVYSSFLVTAEMLNVTAAARRLNLTQSALSRQLMTLEASLGVKLFEKAGRTIRLTAEGETLAGKVQHIISAERDLRSTASGLSRGEAGLLRIGACSQLIERYFPAFLRGWREANPGVDIRVEDGGGAELAEKLKGGQVHCTVSAAPSHPIEAFEMRRIGSLGFLAVGTAAFLGAPRPIEAADLVDKPLMLLNGKHASREMFDAVMRVSGARPEVIAESHSPHTLFALAEGGNGIAVVPSSVRIAAGALVRRPITLKGETITFDICAMWNAHLPPPAYAQRFIEDLAAHIAAEEQQEVLTLSSFRRGLHAVQSDDPFRSRMGRGE</sequence>
<dbReference type="Gene3D" id="3.40.190.290">
    <property type="match status" value="1"/>
</dbReference>
<accession>A0ABT0DE36</accession>
<keyword evidence="3" id="KW-0238">DNA-binding</keyword>
<dbReference type="PANTHER" id="PTHR30346:SF0">
    <property type="entry name" value="HCA OPERON TRANSCRIPTIONAL ACTIVATOR HCAR"/>
    <property type="match status" value="1"/>
</dbReference>
<dbReference type="SUPFAM" id="SSF53850">
    <property type="entry name" value="Periplasmic binding protein-like II"/>
    <property type="match status" value="1"/>
</dbReference>
<comment type="caution">
    <text evidence="6">The sequence shown here is derived from an EMBL/GenBank/DDBJ whole genome shotgun (WGS) entry which is preliminary data.</text>
</comment>
<dbReference type="Gene3D" id="1.10.10.10">
    <property type="entry name" value="Winged helix-like DNA-binding domain superfamily/Winged helix DNA-binding domain"/>
    <property type="match status" value="1"/>
</dbReference>
<dbReference type="PROSITE" id="PS50931">
    <property type="entry name" value="HTH_LYSR"/>
    <property type="match status" value="1"/>
</dbReference>
<evidence type="ECO:0000259" key="5">
    <source>
        <dbReference type="PROSITE" id="PS50931"/>
    </source>
</evidence>
<dbReference type="PANTHER" id="PTHR30346">
    <property type="entry name" value="TRANSCRIPTIONAL DUAL REGULATOR HCAR-RELATED"/>
    <property type="match status" value="1"/>
</dbReference>